<dbReference type="InterPro" id="IPR025591">
    <property type="entry name" value="RloB"/>
</dbReference>
<name>A0A3D8J4A2_9HELI</name>
<dbReference type="AlphaFoldDB" id="A0A3D8J4A2"/>
<evidence type="ECO:0008006" key="3">
    <source>
        <dbReference type="Google" id="ProtNLM"/>
    </source>
</evidence>
<reference evidence="1 2" key="1">
    <citation type="submission" date="2018-04" db="EMBL/GenBank/DDBJ databases">
        <title>Novel Campyloabacter and Helicobacter Species and Strains.</title>
        <authorList>
            <person name="Mannion A.J."/>
            <person name="Shen Z."/>
            <person name="Fox J.G."/>
        </authorList>
    </citation>
    <scope>NUCLEOTIDE SEQUENCE [LARGE SCALE GENOMIC DNA]</scope>
    <source>
        <strain evidence="1 2">MIT 04-9366</strain>
    </source>
</reference>
<evidence type="ECO:0000313" key="1">
    <source>
        <dbReference type="EMBL" id="RDU71694.1"/>
    </source>
</evidence>
<protein>
    <recommendedName>
        <fullName evidence="3">RloB domain-containing protein</fullName>
    </recommendedName>
</protein>
<gene>
    <name evidence="1" type="ORF">CQA58_01265</name>
</gene>
<accession>A0A3D8J4A2</accession>
<comment type="caution">
    <text evidence="1">The sequence shown here is derived from an EMBL/GenBank/DDBJ whole genome shotgun (WGS) entry which is preliminary data.</text>
</comment>
<dbReference type="EMBL" id="NXLV01000002">
    <property type="protein sequence ID" value="RDU71694.1"/>
    <property type="molecule type" value="Genomic_DNA"/>
</dbReference>
<keyword evidence="2" id="KW-1185">Reference proteome</keyword>
<dbReference type="Proteomes" id="UP000257045">
    <property type="component" value="Unassembled WGS sequence"/>
</dbReference>
<dbReference type="Pfam" id="PF13707">
    <property type="entry name" value="RloB"/>
    <property type="match status" value="1"/>
</dbReference>
<evidence type="ECO:0000313" key="2">
    <source>
        <dbReference type="Proteomes" id="UP000257045"/>
    </source>
</evidence>
<sequence length="202" mass="23761">MRMGKDDLFKKRKASSLKQRRIETKNERESLWIICEGKSERNYLENLYPKKFRFHFSACLGAIKSKIAEESEAKTIFVLLDGDIHKDRDIENFRDYCKAYANTTVIVNSPCFEYWLLLHFEETTKPFIGNNQGKTKGSECVRYFKDILKKSGYTYKKGFLDKKLLQTLQESQQQALIRAKKTNKDTGSYTEMYRLFEGLKTP</sequence>
<organism evidence="1 2">
    <name type="scientific">Helicobacter brantae</name>
    <dbReference type="NCBI Taxonomy" id="375927"/>
    <lineage>
        <taxon>Bacteria</taxon>
        <taxon>Pseudomonadati</taxon>
        <taxon>Campylobacterota</taxon>
        <taxon>Epsilonproteobacteria</taxon>
        <taxon>Campylobacterales</taxon>
        <taxon>Helicobacteraceae</taxon>
        <taxon>Helicobacter</taxon>
    </lineage>
</organism>
<proteinExistence type="predicted"/>
<dbReference type="OrthoDB" id="9796523at2"/>